<reference evidence="2" key="1">
    <citation type="submission" date="2017-01" db="EMBL/GenBank/DDBJ databases">
        <authorList>
            <person name="Brunel B."/>
        </authorList>
    </citation>
    <scope>NUCLEOTIDE SEQUENCE [LARGE SCALE GENOMIC DNA]</scope>
</reference>
<dbReference type="STRING" id="1631249.BQ8794_220022"/>
<accession>A0A1R3V6G0</accession>
<name>A0A1R3V6G0_9HYPH</name>
<evidence type="ECO:0000313" key="2">
    <source>
        <dbReference type="Proteomes" id="UP000188388"/>
    </source>
</evidence>
<gene>
    <name evidence="1" type="ORF">BQ8794_220022</name>
</gene>
<protein>
    <submittedName>
        <fullName evidence="1">Uncharacterized protein</fullName>
    </submittedName>
</protein>
<dbReference type="EMBL" id="FTPD01000015">
    <property type="protein sequence ID" value="SIT55458.1"/>
    <property type="molecule type" value="Genomic_DNA"/>
</dbReference>
<sequence>MGISLSRPPPIIRLNALKKSKHPRGVRVIGGSPDANAKGSRKSAIGWDREIHVLTCERLFL</sequence>
<dbReference type="AlphaFoldDB" id="A0A1R3V6G0"/>
<dbReference type="Proteomes" id="UP000188388">
    <property type="component" value="Unassembled WGS sequence"/>
</dbReference>
<keyword evidence="2" id="KW-1185">Reference proteome</keyword>
<proteinExistence type="predicted"/>
<evidence type="ECO:0000313" key="1">
    <source>
        <dbReference type="EMBL" id="SIT55458.1"/>
    </source>
</evidence>
<organism evidence="1 2">
    <name type="scientific">Mesorhizobium prunaredense</name>
    <dbReference type="NCBI Taxonomy" id="1631249"/>
    <lineage>
        <taxon>Bacteria</taxon>
        <taxon>Pseudomonadati</taxon>
        <taxon>Pseudomonadota</taxon>
        <taxon>Alphaproteobacteria</taxon>
        <taxon>Hyphomicrobiales</taxon>
        <taxon>Phyllobacteriaceae</taxon>
        <taxon>Mesorhizobium</taxon>
    </lineage>
</organism>